<evidence type="ECO:0000256" key="2">
    <source>
        <dbReference type="SAM" id="Phobius"/>
    </source>
</evidence>
<feature type="transmembrane region" description="Helical" evidence="2">
    <location>
        <begin position="35"/>
        <end position="58"/>
    </location>
</feature>
<organism evidence="3 4">
    <name type="scientific">Exophiala viscosa</name>
    <dbReference type="NCBI Taxonomy" id="2486360"/>
    <lineage>
        <taxon>Eukaryota</taxon>
        <taxon>Fungi</taxon>
        <taxon>Dikarya</taxon>
        <taxon>Ascomycota</taxon>
        <taxon>Pezizomycotina</taxon>
        <taxon>Eurotiomycetes</taxon>
        <taxon>Chaetothyriomycetidae</taxon>
        <taxon>Chaetothyriales</taxon>
        <taxon>Herpotrichiellaceae</taxon>
        <taxon>Exophiala</taxon>
    </lineage>
</organism>
<feature type="compositionally biased region" description="Polar residues" evidence="1">
    <location>
        <begin position="1"/>
        <end position="14"/>
    </location>
</feature>
<sequence length="299" mass="32865">MLTKTLILTPNYPANDSPPHANGPQQRFRRQLTMILHGTSLTASLIALSLFAAAIPQWNHNFFHSTGPSRGDWTDGVPLGPLTVALIYHTVVLILPFIPKLPSLQKMQTQTLGPKRSQLVHAVVSTLLLLTLFPALFLAGYGSLFRFWRPAMRASSGVIPCTMLNIFARECEPVLYHVGTLQIGGIVFGCFVWTSHFALLLVALRNLRRHALIKQIQSEKLSQFSSRSESMSRSGSRHSTRRGLGSRKGSLRSVENQGGAQPVSQVDGQRWPGRSGSASSRSTTSRGGSRSEEREAERA</sequence>
<dbReference type="AlphaFoldDB" id="A0AAN6I9I1"/>
<feature type="region of interest" description="Disordered" evidence="1">
    <location>
        <begin position="224"/>
        <end position="299"/>
    </location>
</feature>
<feature type="compositionally biased region" description="Basic residues" evidence="1">
    <location>
        <begin position="235"/>
        <end position="245"/>
    </location>
</feature>
<evidence type="ECO:0000313" key="3">
    <source>
        <dbReference type="EMBL" id="KAI1608830.1"/>
    </source>
</evidence>
<gene>
    <name evidence="3" type="ORF">EDD36DRAFT_95108</name>
</gene>
<reference evidence="3" key="1">
    <citation type="journal article" date="2022" name="bioRxiv">
        <title>Deciphering the potential niche of two novel black yeast fungi from a biological soil crust based on their genomes, phenotypes, and melanin regulation.</title>
        <authorList>
            <consortium name="DOE Joint Genome Institute"/>
            <person name="Carr E.C."/>
            <person name="Barton Q."/>
            <person name="Grambo S."/>
            <person name="Sullivan M."/>
            <person name="Renfro C.M."/>
            <person name="Kuo A."/>
            <person name="Pangilinan J."/>
            <person name="Lipzen A."/>
            <person name="Keymanesh K."/>
            <person name="Savage E."/>
            <person name="Barry K."/>
            <person name="Grigoriev I.V."/>
            <person name="Riekhof W.R."/>
            <person name="Harris S.S."/>
        </authorList>
    </citation>
    <scope>NUCLEOTIDE SEQUENCE</scope>
    <source>
        <strain evidence="3">JF 03-4F</strain>
    </source>
</reference>
<comment type="caution">
    <text evidence="3">The sequence shown here is derived from an EMBL/GenBank/DDBJ whole genome shotgun (WGS) entry which is preliminary data.</text>
</comment>
<keyword evidence="2" id="KW-0812">Transmembrane</keyword>
<feature type="compositionally biased region" description="Basic and acidic residues" evidence="1">
    <location>
        <begin position="289"/>
        <end position="299"/>
    </location>
</feature>
<feature type="compositionally biased region" description="Low complexity" evidence="1">
    <location>
        <begin position="224"/>
        <end position="234"/>
    </location>
</feature>
<evidence type="ECO:0000256" key="1">
    <source>
        <dbReference type="SAM" id="MobiDB-lite"/>
    </source>
</evidence>
<feature type="transmembrane region" description="Helical" evidence="2">
    <location>
        <begin position="119"/>
        <end position="142"/>
    </location>
</feature>
<proteinExistence type="predicted"/>
<feature type="compositionally biased region" description="Low complexity" evidence="1">
    <location>
        <begin position="273"/>
        <end position="288"/>
    </location>
</feature>
<keyword evidence="2" id="KW-1133">Transmembrane helix</keyword>
<feature type="region of interest" description="Disordered" evidence="1">
    <location>
        <begin position="1"/>
        <end position="25"/>
    </location>
</feature>
<dbReference type="Proteomes" id="UP001203852">
    <property type="component" value="Unassembled WGS sequence"/>
</dbReference>
<evidence type="ECO:0000313" key="4">
    <source>
        <dbReference type="Proteomes" id="UP001203852"/>
    </source>
</evidence>
<feature type="compositionally biased region" description="Polar residues" evidence="1">
    <location>
        <begin position="254"/>
        <end position="267"/>
    </location>
</feature>
<feature type="transmembrane region" description="Helical" evidence="2">
    <location>
        <begin position="183"/>
        <end position="204"/>
    </location>
</feature>
<keyword evidence="2" id="KW-0472">Membrane</keyword>
<dbReference type="EMBL" id="MU404362">
    <property type="protein sequence ID" value="KAI1608830.1"/>
    <property type="molecule type" value="Genomic_DNA"/>
</dbReference>
<protein>
    <submittedName>
        <fullName evidence="3">Uncharacterized protein</fullName>
    </submittedName>
</protein>
<name>A0AAN6I9I1_9EURO</name>
<keyword evidence="4" id="KW-1185">Reference proteome</keyword>
<accession>A0AAN6I9I1</accession>
<feature type="transmembrane region" description="Helical" evidence="2">
    <location>
        <begin position="78"/>
        <end position="98"/>
    </location>
</feature>